<evidence type="ECO:0000313" key="8">
    <source>
        <dbReference type="EMBL" id="SFQ99186.1"/>
    </source>
</evidence>
<evidence type="ECO:0000256" key="2">
    <source>
        <dbReference type="ARBA" id="ARBA00022475"/>
    </source>
</evidence>
<dbReference type="PANTHER" id="PTHR35007:SF2">
    <property type="entry name" value="PILUS ASSEMBLE PROTEIN"/>
    <property type="match status" value="1"/>
</dbReference>
<feature type="transmembrane region" description="Helical" evidence="6">
    <location>
        <begin position="102"/>
        <end position="121"/>
    </location>
</feature>
<name>A0A1I6D105_9FIRM</name>
<keyword evidence="5 6" id="KW-0472">Membrane</keyword>
<comment type="subcellular location">
    <subcellularLocation>
        <location evidence="1">Cell membrane</location>
        <topology evidence="1">Multi-pass membrane protein</topology>
    </subcellularLocation>
</comment>
<dbReference type="RefSeq" id="WP_092482053.1">
    <property type="nucleotide sequence ID" value="NZ_FOYM01000004.1"/>
</dbReference>
<dbReference type="GO" id="GO:0005886">
    <property type="term" value="C:plasma membrane"/>
    <property type="evidence" value="ECO:0007669"/>
    <property type="project" value="UniProtKB-SubCell"/>
</dbReference>
<feature type="transmembrane region" description="Helical" evidence="6">
    <location>
        <begin position="127"/>
        <end position="148"/>
    </location>
</feature>
<keyword evidence="2" id="KW-1003">Cell membrane</keyword>
<keyword evidence="3 6" id="KW-0812">Transmembrane</keyword>
<accession>A0A1I6D105</accession>
<sequence>MLYLLSLVFGAAFFTFLLGYVFIFGERITLARRVNQVVGAPPATIREKELSAPFAARVIKPLMAKAAAVLVRILPSEKEAALRNKLVRAGLTERLTPVEVMVFKYLGAGLLGLAAVFIAGVAGGSLVKSTCIIVLAVAVGLMLPEYYLVTRARRRNAEVEAALPQILDLLTVSVEAGLGFDGAVSKVIEKTRGVLALELKKMMQEVRVGKTRREALKDLAGRFDVNDLNNFVSAVILGEQLGISIGNVMRRQADQIRLRRRQQAEERAMKAPVKMLFPLVFMIFPALFIIILGPGAIQIYRSFIR</sequence>
<evidence type="ECO:0000256" key="3">
    <source>
        <dbReference type="ARBA" id="ARBA00022692"/>
    </source>
</evidence>
<keyword evidence="9" id="KW-1185">Reference proteome</keyword>
<reference evidence="9" key="1">
    <citation type="submission" date="2016-10" db="EMBL/GenBank/DDBJ databases">
        <authorList>
            <person name="Varghese N."/>
            <person name="Submissions S."/>
        </authorList>
    </citation>
    <scope>NUCLEOTIDE SEQUENCE [LARGE SCALE GENOMIC DNA]</scope>
    <source>
        <strain evidence="9">DSM 3669</strain>
    </source>
</reference>
<dbReference type="InterPro" id="IPR018076">
    <property type="entry name" value="T2SS_GspF_dom"/>
</dbReference>
<evidence type="ECO:0000313" key="9">
    <source>
        <dbReference type="Proteomes" id="UP000199584"/>
    </source>
</evidence>
<dbReference type="EMBL" id="FOYM01000004">
    <property type="protein sequence ID" value="SFQ99186.1"/>
    <property type="molecule type" value="Genomic_DNA"/>
</dbReference>
<dbReference type="PANTHER" id="PTHR35007">
    <property type="entry name" value="INTEGRAL MEMBRANE PROTEIN-RELATED"/>
    <property type="match status" value="1"/>
</dbReference>
<gene>
    <name evidence="8" type="ORF">SAMN05660706_10443</name>
</gene>
<feature type="transmembrane region" description="Helical" evidence="6">
    <location>
        <begin position="6"/>
        <end position="25"/>
    </location>
</feature>
<evidence type="ECO:0000259" key="7">
    <source>
        <dbReference type="Pfam" id="PF00482"/>
    </source>
</evidence>
<feature type="transmembrane region" description="Helical" evidence="6">
    <location>
        <begin position="276"/>
        <end position="300"/>
    </location>
</feature>
<evidence type="ECO:0000256" key="1">
    <source>
        <dbReference type="ARBA" id="ARBA00004651"/>
    </source>
</evidence>
<keyword evidence="4 6" id="KW-1133">Transmembrane helix</keyword>
<organism evidence="8 9">
    <name type="scientific">Desulfoscipio geothermicus DSM 3669</name>
    <dbReference type="NCBI Taxonomy" id="1121426"/>
    <lineage>
        <taxon>Bacteria</taxon>
        <taxon>Bacillati</taxon>
        <taxon>Bacillota</taxon>
        <taxon>Clostridia</taxon>
        <taxon>Eubacteriales</taxon>
        <taxon>Desulfallaceae</taxon>
        <taxon>Desulfoscipio</taxon>
    </lineage>
</organism>
<dbReference type="AlphaFoldDB" id="A0A1I6D105"/>
<dbReference type="Proteomes" id="UP000199584">
    <property type="component" value="Unassembled WGS sequence"/>
</dbReference>
<feature type="domain" description="Type II secretion system protein GspF" evidence="7">
    <location>
        <begin position="167"/>
        <end position="292"/>
    </location>
</feature>
<dbReference type="Pfam" id="PF00482">
    <property type="entry name" value="T2SSF"/>
    <property type="match status" value="1"/>
</dbReference>
<evidence type="ECO:0000256" key="5">
    <source>
        <dbReference type="ARBA" id="ARBA00023136"/>
    </source>
</evidence>
<protein>
    <submittedName>
        <fullName evidence="8">Tight adherence protein C</fullName>
    </submittedName>
</protein>
<evidence type="ECO:0000256" key="4">
    <source>
        <dbReference type="ARBA" id="ARBA00022989"/>
    </source>
</evidence>
<proteinExistence type="predicted"/>
<dbReference type="STRING" id="39060.SAMN05660706_10443"/>
<evidence type="ECO:0000256" key="6">
    <source>
        <dbReference type="SAM" id="Phobius"/>
    </source>
</evidence>
<dbReference type="OrthoDB" id="9810662at2"/>